<feature type="transmembrane region" description="Helical" evidence="12">
    <location>
        <begin position="177"/>
        <end position="194"/>
    </location>
</feature>
<dbReference type="GO" id="GO:0005789">
    <property type="term" value="C:endoplasmic reticulum membrane"/>
    <property type="evidence" value="ECO:0007669"/>
    <property type="project" value="UniProtKB-SubCell"/>
</dbReference>
<evidence type="ECO:0000313" key="15">
    <source>
        <dbReference type="Proteomes" id="UP000322873"/>
    </source>
</evidence>
<evidence type="ECO:0000256" key="13">
    <source>
        <dbReference type="SAM" id="SignalP"/>
    </source>
</evidence>
<sequence>MASTNLHPLEAPVRTLILAFALWKVSLLLIAASSPGSGYDTSTSLLLSSLHSIGRRKLPSAVQYLIGKLVRWDAIYFVRVSNREYLYEQEWAFGWGFSRMIKFSTTGLGYLGIPHYDGLEGLVGILLAHVSHLLSVLVLHSLTLRLFPSRSFALVTALLYIISPAGIFLSAPYAESSCALLTFLGIFLFTKSFGSEASNRTFGHDLLVLISGVIFGVATTFRSNALLNGLLLLEEAFRNLFDLCNEFHITTIRRIVITGLGGLCVGIGFLFPQYLAYQEYCRATDAESIRTWCTNSIPSIYTFVQGYYWYVDMFGSVEAYLTSIRNNGLFNYWTLSNIPLFLLAMPMIIILGVSSNWGIRDSHSQPISVASKKKTNLPVNGIQHTDKVQIVRNLALSQLLLTLYTVTCGHVQIITRISSSYPVYLWYMAILLAKGHGATVRNVGRFMIIYAGIQSGLFSSFLPPA</sequence>
<dbReference type="PANTHER" id="PTHR12468:SF2">
    <property type="entry name" value="GPI MANNOSYLTRANSFERASE 2"/>
    <property type="match status" value="1"/>
</dbReference>
<evidence type="ECO:0000256" key="8">
    <source>
        <dbReference type="ARBA" id="ARBA00022692"/>
    </source>
</evidence>
<dbReference type="EC" id="2.4.1.-" evidence="12"/>
<accession>A0A5M9JWC4</accession>
<evidence type="ECO:0000256" key="3">
    <source>
        <dbReference type="ARBA" id="ARBA00008698"/>
    </source>
</evidence>
<keyword evidence="11 12" id="KW-0472">Membrane</keyword>
<feature type="chain" id="PRO_5024466871" description="GPI mannosyltransferase 2" evidence="13">
    <location>
        <begin position="39"/>
        <end position="465"/>
    </location>
</feature>
<evidence type="ECO:0000256" key="10">
    <source>
        <dbReference type="ARBA" id="ARBA00022989"/>
    </source>
</evidence>
<evidence type="ECO:0000256" key="9">
    <source>
        <dbReference type="ARBA" id="ARBA00022824"/>
    </source>
</evidence>
<dbReference type="Pfam" id="PF04188">
    <property type="entry name" value="Mannosyl_trans2"/>
    <property type="match status" value="1"/>
</dbReference>
<comment type="pathway">
    <text evidence="2 12">Glycolipid biosynthesis; glycosylphosphatidylinositol-anchor biosynthesis.</text>
</comment>
<proteinExistence type="inferred from homology"/>
<feature type="transmembrane region" description="Helical" evidence="12">
    <location>
        <begin position="251"/>
        <end position="271"/>
    </location>
</feature>
<name>A0A5M9JWC4_MONFR</name>
<dbReference type="VEuPathDB" id="FungiDB:MFRU_027g01020"/>
<dbReference type="PANTHER" id="PTHR12468">
    <property type="entry name" value="GPI MANNOSYLTRANSFERASE 2"/>
    <property type="match status" value="1"/>
</dbReference>
<feature type="transmembrane region" description="Helical" evidence="12">
    <location>
        <begin position="292"/>
        <end position="310"/>
    </location>
</feature>
<comment type="function">
    <text evidence="12">Mannosyltransferase involved in glycosylphosphatidylinositol-anchor biosynthesis.</text>
</comment>
<dbReference type="GO" id="GO:0004376">
    <property type="term" value="F:GPI mannosyltransferase activity"/>
    <property type="evidence" value="ECO:0007669"/>
    <property type="project" value="InterPro"/>
</dbReference>
<keyword evidence="5 12" id="KW-0337">GPI-anchor biosynthesis</keyword>
<dbReference type="Proteomes" id="UP000322873">
    <property type="component" value="Unassembled WGS sequence"/>
</dbReference>
<keyword evidence="13" id="KW-0732">Signal</keyword>
<evidence type="ECO:0000256" key="2">
    <source>
        <dbReference type="ARBA" id="ARBA00004687"/>
    </source>
</evidence>
<keyword evidence="8 12" id="KW-0812">Transmembrane</keyword>
<keyword evidence="10 12" id="KW-1133">Transmembrane helix</keyword>
<feature type="transmembrane region" description="Helical" evidence="12">
    <location>
        <begin position="206"/>
        <end position="231"/>
    </location>
</feature>
<keyword evidence="6 12" id="KW-0328">Glycosyltransferase</keyword>
<comment type="subcellular location">
    <subcellularLocation>
        <location evidence="1 12">Endoplasmic reticulum membrane</location>
        <topology evidence="1 12">Multi-pass membrane protein</topology>
    </subcellularLocation>
</comment>
<keyword evidence="7 12" id="KW-0808">Transferase</keyword>
<comment type="caution">
    <text evidence="12">Lacks conserved residue(s) required for the propagation of feature annotation.</text>
</comment>
<evidence type="ECO:0000313" key="14">
    <source>
        <dbReference type="EMBL" id="KAA8572957.1"/>
    </source>
</evidence>
<evidence type="ECO:0000256" key="11">
    <source>
        <dbReference type="ARBA" id="ARBA00023136"/>
    </source>
</evidence>
<evidence type="ECO:0000256" key="7">
    <source>
        <dbReference type="ARBA" id="ARBA00022679"/>
    </source>
</evidence>
<feature type="signal peptide" evidence="13">
    <location>
        <begin position="1"/>
        <end position="38"/>
    </location>
</feature>
<comment type="caution">
    <text evidence="14">The sequence shown here is derived from an EMBL/GenBank/DDBJ whole genome shotgun (WGS) entry which is preliminary data.</text>
</comment>
<evidence type="ECO:0000256" key="6">
    <source>
        <dbReference type="ARBA" id="ARBA00022676"/>
    </source>
</evidence>
<evidence type="ECO:0000256" key="1">
    <source>
        <dbReference type="ARBA" id="ARBA00004477"/>
    </source>
</evidence>
<evidence type="ECO:0000256" key="12">
    <source>
        <dbReference type="RuleBase" id="RU363112"/>
    </source>
</evidence>
<dbReference type="GO" id="GO:0006506">
    <property type="term" value="P:GPI anchor biosynthetic process"/>
    <property type="evidence" value="ECO:0007669"/>
    <property type="project" value="UniProtKB-UniPathway"/>
</dbReference>
<feature type="transmembrane region" description="Helical" evidence="12">
    <location>
        <begin position="151"/>
        <end position="171"/>
    </location>
</feature>
<dbReference type="EMBL" id="VICG01000004">
    <property type="protein sequence ID" value="KAA8572957.1"/>
    <property type="molecule type" value="Genomic_DNA"/>
</dbReference>
<dbReference type="UniPathway" id="UPA00196"/>
<keyword evidence="15" id="KW-1185">Reference proteome</keyword>
<protein>
    <recommendedName>
        <fullName evidence="4 12">GPI mannosyltransferase 2</fullName>
        <ecNumber evidence="12">2.4.1.-</ecNumber>
    </recommendedName>
</protein>
<gene>
    <name evidence="14" type="ORF">EYC84_003505</name>
</gene>
<dbReference type="GO" id="GO:0000009">
    <property type="term" value="F:alpha-1,6-mannosyltransferase activity"/>
    <property type="evidence" value="ECO:0007669"/>
    <property type="project" value="InterPro"/>
</dbReference>
<reference evidence="14 15" key="1">
    <citation type="submission" date="2019-06" db="EMBL/GenBank/DDBJ databases">
        <title>Genome Sequence of the Brown Rot Fungal Pathogen Monilinia fructicola.</title>
        <authorList>
            <person name="De Miccolis Angelini R.M."/>
            <person name="Landi L."/>
            <person name="Abate D."/>
            <person name="Pollastro S."/>
            <person name="Romanazzi G."/>
            <person name="Faretra F."/>
        </authorList>
    </citation>
    <scope>NUCLEOTIDE SEQUENCE [LARGE SCALE GENOMIC DNA]</scope>
    <source>
        <strain evidence="14 15">Mfrc123</strain>
    </source>
</reference>
<organism evidence="14 15">
    <name type="scientific">Monilinia fructicola</name>
    <name type="common">Brown rot fungus</name>
    <name type="synonym">Ciboria fructicola</name>
    <dbReference type="NCBI Taxonomy" id="38448"/>
    <lineage>
        <taxon>Eukaryota</taxon>
        <taxon>Fungi</taxon>
        <taxon>Dikarya</taxon>
        <taxon>Ascomycota</taxon>
        <taxon>Pezizomycotina</taxon>
        <taxon>Leotiomycetes</taxon>
        <taxon>Helotiales</taxon>
        <taxon>Sclerotiniaceae</taxon>
        <taxon>Monilinia</taxon>
    </lineage>
</organism>
<evidence type="ECO:0000256" key="5">
    <source>
        <dbReference type="ARBA" id="ARBA00022502"/>
    </source>
</evidence>
<dbReference type="GO" id="GO:0031501">
    <property type="term" value="C:mannosyltransferase complex"/>
    <property type="evidence" value="ECO:0007669"/>
    <property type="project" value="TreeGrafter"/>
</dbReference>
<keyword evidence="9 12" id="KW-0256">Endoplasmic reticulum</keyword>
<evidence type="ECO:0000256" key="4">
    <source>
        <dbReference type="ARBA" id="ARBA00013795"/>
    </source>
</evidence>
<feature type="transmembrane region" description="Helical" evidence="12">
    <location>
        <begin position="121"/>
        <end position="139"/>
    </location>
</feature>
<dbReference type="InterPro" id="IPR007315">
    <property type="entry name" value="PIG-V/Gpi18"/>
</dbReference>
<comment type="similarity">
    <text evidence="3 12">Belongs to the PIGV family.</text>
</comment>
<feature type="transmembrane region" description="Helical" evidence="12">
    <location>
        <begin position="330"/>
        <end position="353"/>
    </location>
</feature>
<dbReference type="AlphaFoldDB" id="A0A5M9JWC4"/>